<feature type="compositionally biased region" description="Polar residues" evidence="2">
    <location>
        <begin position="566"/>
        <end position="584"/>
    </location>
</feature>
<feature type="compositionally biased region" description="Polar residues" evidence="2">
    <location>
        <begin position="388"/>
        <end position="398"/>
    </location>
</feature>
<feature type="region of interest" description="Disordered" evidence="2">
    <location>
        <begin position="740"/>
        <end position="762"/>
    </location>
</feature>
<dbReference type="STRING" id="1507870.A0A1V8TFL9"/>
<dbReference type="InParanoid" id="A0A1V8TFL9"/>
<feature type="region of interest" description="Disordered" evidence="2">
    <location>
        <begin position="566"/>
        <end position="593"/>
    </location>
</feature>
<reference evidence="5" key="1">
    <citation type="submission" date="2017-03" db="EMBL/GenBank/DDBJ databases">
        <title>Genomes of endolithic fungi from Antarctica.</title>
        <authorList>
            <person name="Coleine C."/>
            <person name="Masonjones S."/>
            <person name="Stajich J.E."/>
        </authorList>
    </citation>
    <scope>NUCLEOTIDE SEQUENCE [LARGE SCALE GENOMIC DNA]</scope>
    <source>
        <strain evidence="5">CCFEE 5527</strain>
    </source>
</reference>
<keyword evidence="1" id="KW-0479">Metal-binding</keyword>
<dbReference type="Gene3D" id="3.30.160.60">
    <property type="entry name" value="Classic Zinc Finger"/>
    <property type="match status" value="1"/>
</dbReference>
<feature type="compositionally biased region" description="Low complexity" evidence="2">
    <location>
        <begin position="80"/>
        <end position="101"/>
    </location>
</feature>
<dbReference type="PROSITE" id="PS50157">
    <property type="entry name" value="ZINC_FINGER_C2H2_2"/>
    <property type="match status" value="2"/>
</dbReference>
<gene>
    <name evidence="4" type="ORF">B0A48_04520</name>
</gene>
<dbReference type="EMBL" id="NAJO01000009">
    <property type="protein sequence ID" value="OQO10163.1"/>
    <property type="molecule type" value="Genomic_DNA"/>
</dbReference>
<feature type="compositionally biased region" description="Polar residues" evidence="2">
    <location>
        <begin position="57"/>
        <end position="79"/>
    </location>
</feature>
<keyword evidence="1" id="KW-0863">Zinc-finger</keyword>
<feature type="compositionally biased region" description="Polar residues" evidence="2">
    <location>
        <begin position="141"/>
        <end position="152"/>
    </location>
</feature>
<dbReference type="InterPro" id="IPR013087">
    <property type="entry name" value="Znf_C2H2_type"/>
</dbReference>
<feature type="compositionally biased region" description="Low complexity" evidence="2">
    <location>
        <begin position="360"/>
        <end position="370"/>
    </location>
</feature>
<dbReference type="InterPro" id="IPR051061">
    <property type="entry name" value="Zinc_finger_trans_reg"/>
</dbReference>
<evidence type="ECO:0000256" key="2">
    <source>
        <dbReference type="SAM" id="MobiDB-lite"/>
    </source>
</evidence>
<dbReference type="Pfam" id="PF00096">
    <property type="entry name" value="zf-C2H2"/>
    <property type="match status" value="1"/>
</dbReference>
<dbReference type="AlphaFoldDB" id="A0A1V8TFL9"/>
<feature type="domain" description="C2H2-type" evidence="3">
    <location>
        <begin position="599"/>
        <end position="629"/>
    </location>
</feature>
<dbReference type="PROSITE" id="PS00028">
    <property type="entry name" value="ZINC_FINGER_C2H2_1"/>
    <property type="match status" value="1"/>
</dbReference>
<evidence type="ECO:0000313" key="5">
    <source>
        <dbReference type="Proteomes" id="UP000192596"/>
    </source>
</evidence>
<comment type="caution">
    <text evidence="4">The sequence shown here is derived from an EMBL/GenBank/DDBJ whole genome shotgun (WGS) entry which is preliminary data.</text>
</comment>
<dbReference type="Proteomes" id="UP000192596">
    <property type="component" value="Unassembled WGS sequence"/>
</dbReference>
<proteinExistence type="predicted"/>
<evidence type="ECO:0000259" key="3">
    <source>
        <dbReference type="PROSITE" id="PS50157"/>
    </source>
</evidence>
<dbReference type="GO" id="GO:0006357">
    <property type="term" value="P:regulation of transcription by RNA polymerase II"/>
    <property type="evidence" value="ECO:0007669"/>
    <property type="project" value="TreeGrafter"/>
</dbReference>
<feature type="domain" description="C2H2-type" evidence="3">
    <location>
        <begin position="686"/>
        <end position="722"/>
    </location>
</feature>
<feature type="compositionally biased region" description="Polar residues" evidence="2">
    <location>
        <begin position="118"/>
        <end position="131"/>
    </location>
</feature>
<dbReference type="OrthoDB" id="7295497at2759"/>
<dbReference type="SMART" id="SM00355">
    <property type="entry name" value="ZnF_C2H2"/>
    <property type="match status" value="3"/>
</dbReference>
<dbReference type="GO" id="GO:0005634">
    <property type="term" value="C:nucleus"/>
    <property type="evidence" value="ECO:0007669"/>
    <property type="project" value="TreeGrafter"/>
</dbReference>
<evidence type="ECO:0000313" key="4">
    <source>
        <dbReference type="EMBL" id="OQO10163.1"/>
    </source>
</evidence>
<keyword evidence="5" id="KW-1185">Reference proteome</keyword>
<feature type="region of interest" description="Disordered" evidence="2">
    <location>
        <begin position="239"/>
        <end position="282"/>
    </location>
</feature>
<feature type="region of interest" description="Disordered" evidence="2">
    <location>
        <begin position="118"/>
        <end position="162"/>
    </location>
</feature>
<feature type="region of interest" description="Disordered" evidence="2">
    <location>
        <begin position="360"/>
        <end position="425"/>
    </location>
</feature>
<dbReference type="PANTHER" id="PTHR46179">
    <property type="entry name" value="ZINC FINGER PROTEIN"/>
    <property type="match status" value="1"/>
</dbReference>
<dbReference type="GO" id="GO:0008270">
    <property type="term" value="F:zinc ion binding"/>
    <property type="evidence" value="ECO:0007669"/>
    <property type="project" value="UniProtKB-KW"/>
</dbReference>
<feature type="region of interest" description="Disordered" evidence="2">
    <location>
        <begin position="57"/>
        <end position="105"/>
    </location>
</feature>
<organism evidence="4 5">
    <name type="scientific">Cryoendolithus antarcticus</name>
    <dbReference type="NCBI Taxonomy" id="1507870"/>
    <lineage>
        <taxon>Eukaryota</taxon>
        <taxon>Fungi</taxon>
        <taxon>Dikarya</taxon>
        <taxon>Ascomycota</taxon>
        <taxon>Pezizomycotina</taxon>
        <taxon>Dothideomycetes</taxon>
        <taxon>Dothideomycetidae</taxon>
        <taxon>Cladosporiales</taxon>
        <taxon>Cladosporiaceae</taxon>
        <taxon>Cryoendolithus</taxon>
    </lineage>
</organism>
<evidence type="ECO:0000256" key="1">
    <source>
        <dbReference type="PROSITE-ProRule" id="PRU00042"/>
    </source>
</evidence>
<dbReference type="PANTHER" id="PTHR46179:SF19">
    <property type="entry name" value="C2H2 FINGER DOMAIN TRANSCRIPTION FACTOR (EUROFUNG)-RELATED"/>
    <property type="match status" value="1"/>
</dbReference>
<protein>
    <recommendedName>
        <fullName evidence="3">C2H2-type domain-containing protein</fullName>
    </recommendedName>
</protein>
<accession>A0A1V8TFL9</accession>
<name>A0A1V8TFL9_9PEZI</name>
<sequence length="762" mass="82797">MQYNCPQNTTAFDSSLHSNYSNLLEYNTFATQYWKRPQLATKPLSTARPQHPISYPIQTTGFTPDQSAKVQQYTPRTSQSYAATPSATFSSPSAPASASRTTSHDQTFWSMQSGAVNQSMGGLATPAQQRQGLERARSHQRTPSASTVASTGPPSPAFHYTTTTYPQVANSDYDTNSPAGNVWDLSASYLDSKAASAATNQSWANDFAYMPSPTSHMPAPHLAMKGFAIDHHNQNLEDMSAERPASSRHSSSSSGLDSPATPRSAADEKCARAPTSSGSGKLTMDSAFLGIESLLFADPESRRPNPSVQLYRTESAAYQDELYNPANFATTTPTNPARPANDLLTPGRSLVAERLQTANIARSASPSSAISRERSPFRQGSPLAPVSDTWSTSRQSVGTAAGMRQQQKQEREEAEYAQHRPALNREPTKTISPKEAMLDYNDNDQPPLFQDSIPDGYRQHYGTAEPLASTYYGQENAALRGVPVTSQQNIAGFRAATSSADGYSGGNIGQFGNFPPPSMQFQPQVQAAIQAAHYQPATSMTTSFHPSTALAEPTPDFPAHLTSMESSMSDGVMASSQEQDNSRLPIQRPADTRANTGTYTCTYHGCSQRFDSQPLLQRHKRDYHRAQAAAIAHTKTESDAASGTASAAHSEDDTSQSPRSSASPAPSASGLTSAALLARNSQAGPHKCTRVNPSTGKPCNTIFSRPYDLTRHEDTIHNNRKMKVRCPYCREEKSFSRNDALTRHMRVVHPEMENQGKRRSRD</sequence>
<feature type="compositionally biased region" description="Low complexity" evidence="2">
    <location>
        <begin position="247"/>
        <end position="258"/>
    </location>
</feature>
<keyword evidence="1" id="KW-0862">Zinc</keyword>
<feature type="compositionally biased region" description="Low complexity" evidence="2">
    <location>
        <begin position="655"/>
        <end position="671"/>
    </location>
</feature>
<feature type="region of interest" description="Disordered" evidence="2">
    <location>
        <begin position="621"/>
        <end position="671"/>
    </location>
</feature>
<feature type="compositionally biased region" description="Basic and acidic residues" evidence="2">
    <location>
        <begin position="407"/>
        <end position="418"/>
    </location>
</feature>